<dbReference type="GO" id="GO:0005198">
    <property type="term" value="F:structural molecule activity"/>
    <property type="evidence" value="ECO:0007669"/>
    <property type="project" value="InterPro"/>
</dbReference>
<dbReference type="Pfam" id="PF01086">
    <property type="entry name" value="Clathrin_lg_ch"/>
    <property type="match status" value="1"/>
</dbReference>
<dbReference type="GO" id="GO:0032050">
    <property type="term" value="F:clathrin heavy chain binding"/>
    <property type="evidence" value="ECO:0007669"/>
    <property type="project" value="TreeGrafter"/>
</dbReference>
<dbReference type="GO" id="GO:0030130">
    <property type="term" value="C:clathrin coat of trans-Golgi network vesicle"/>
    <property type="evidence" value="ECO:0007669"/>
    <property type="project" value="InterPro"/>
</dbReference>
<comment type="subcellular location">
    <subcellularLocation>
        <location evidence="1 6">Cytoplasmic vesicle membrane</location>
        <topology evidence="1 6">Peripheral membrane protein</topology>
        <orientation evidence="1 6">Cytoplasmic side</orientation>
    </subcellularLocation>
    <subcellularLocation>
        <location evidence="6">Membrane</location>
        <location evidence="6">Coated pit</location>
        <topology evidence="6">Peripheral membrane protein</topology>
        <orientation evidence="6">Cytoplasmic side</orientation>
    </subcellularLocation>
    <text evidence="6">Cytoplasmic face of coated pits and vesicles.</text>
</comment>
<dbReference type="GO" id="GO:0030132">
    <property type="term" value="C:clathrin coat of coated pit"/>
    <property type="evidence" value="ECO:0007669"/>
    <property type="project" value="InterPro"/>
</dbReference>
<dbReference type="PANTHER" id="PTHR10639:SF7">
    <property type="entry name" value="CLATHRIN LIGHT CHAIN"/>
    <property type="match status" value="1"/>
</dbReference>
<comment type="function">
    <text evidence="6">Clathrin is the major protein of the polyhedral coat of coated pits and vesicles.</text>
</comment>
<sequence>MPDMGGGMSSMGNDFMASTELTPLAKWRIEQQEKLSAKAAASDAALQTRVAEAQEALATFYAERTEMTQKRATQNRAAEAEYVQERDAAMIADSWESVCKLVDLKEKDKEEKSTSRMRGLLVQLKHVA</sequence>
<evidence type="ECO:0000256" key="2">
    <source>
        <dbReference type="ARBA" id="ARBA00005263"/>
    </source>
</evidence>
<dbReference type="AlphaFoldDB" id="A0A7S3EVW0"/>
<dbReference type="InterPro" id="IPR000996">
    <property type="entry name" value="Clathrin_L-chain"/>
</dbReference>
<evidence type="ECO:0000256" key="3">
    <source>
        <dbReference type="ARBA" id="ARBA00023136"/>
    </source>
</evidence>
<evidence type="ECO:0000256" key="4">
    <source>
        <dbReference type="ARBA" id="ARBA00023176"/>
    </source>
</evidence>
<keyword evidence="3 6" id="KW-0472">Membrane</keyword>
<keyword evidence="4 6" id="KW-0168">Coated pit</keyword>
<evidence type="ECO:0000256" key="5">
    <source>
        <dbReference type="ARBA" id="ARBA00023329"/>
    </source>
</evidence>
<proteinExistence type="inferred from homology"/>
<gene>
    <name evidence="7" type="ORF">HERI1096_LOCUS11605</name>
</gene>
<evidence type="ECO:0000313" key="7">
    <source>
        <dbReference type="EMBL" id="CAE0110945.1"/>
    </source>
</evidence>
<name>A0A7S3EVW0_9EUKA</name>
<accession>A0A7S3EVW0</accession>
<evidence type="ECO:0000256" key="1">
    <source>
        <dbReference type="ARBA" id="ARBA00004180"/>
    </source>
</evidence>
<reference evidence="7" key="1">
    <citation type="submission" date="2021-01" db="EMBL/GenBank/DDBJ databases">
        <authorList>
            <person name="Corre E."/>
            <person name="Pelletier E."/>
            <person name="Niang G."/>
            <person name="Scheremetjew M."/>
            <person name="Finn R."/>
            <person name="Kale V."/>
            <person name="Holt S."/>
            <person name="Cochrane G."/>
            <person name="Meng A."/>
            <person name="Brown T."/>
            <person name="Cohen L."/>
        </authorList>
    </citation>
    <scope>NUCLEOTIDE SEQUENCE</scope>
    <source>
        <strain evidence="7">CCMP281</strain>
    </source>
</reference>
<organism evidence="7">
    <name type="scientific">Haptolina ericina</name>
    <dbReference type="NCBI Taxonomy" id="156174"/>
    <lineage>
        <taxon>Eukaryota</taxon>
        <taxon>Haptista</taxon>
        <taxon>Haptophyta</taxon>
        <taxon>Prymnesiophyceae</taxon>
        <taxon>Prymnesiales</taxon>
        <taxon>Prymnesiaceae</taxon>
        <taxon>Haptolina</taxon>
    </lineage>
</organism>
<dbReference type="EMBL" id="HBHX01020799">
    <property type="protein sequence ID" value="CAE0110945.1"/>
    <property type="molecule type" value="Transcribed_RNA"/>
</dbReference>
<protein>
    <recommendedName>
        <fullName evidence="6">Clathrin light chain</fullName>
    </recommendedName>
</protein>
<keyword evidence="5 6" id="KW-0968">Cytoplasmic vesicle</keyword>
<evidence type="ECO:0000256" key="6">
    <source>
        <dbReference type="RuleBase" id="RU363137"/>
    </source>
</evidence>
<comment type="similarity">
    <text evidence="2 6">Belongs to the clathrin light chain family.</text>
</comment>
<dbReference type="PANTHER" id="PTHR10639">
    <property type="entry name" value="CLATHRIN LIGHT CHAIN"/>
    <property type="match status" value="1"/>
</dbReference>
<dbReference type="GO" id="GO:0072583">
    <property type="term" value="P:clathrin-dependent endocytosis"/>
    <property type="evidence" value="ECO:0007669"/>
    <property type="project" value="TreeGrafter"/>
</dbReference>
<dbReference type="GO" id="GO:0006886">
    <property type="term" value="P:intracellular protein transport"/>
    <property type="evidence" value="ECO:0007669"/>
    <property type="project" value="InterPro"/>
</dbReference>